<organism evidence="1 2">
    <name type="scientific">Mytilus coruscus</name>
    <name type="common">Sea mussel</name>
    <dbReference type="NCBI Taxonomy" id="42192"/>
    <lineage>
        <taxon>Eukaryota</taxon>
        <taxon>Metazoa</taxon>
        <taxon>Spiralia</taxon>
        <taxon>Lophotrochozoa</taxon>
        <taxon>Mollusca</taxon>
        <taxon>Bivalvia</taxon>
        <taxon>Autobranchia</taxon>
        <taxon>Pteriomorphia</taxon>
        <taxon>Mytilida</taxon>
        <taxon>Mytiloidea</taxon>
        <taxon>Mytilidae</taxon>
        <taxon>Mytilinae</taxon>
        <taxon>Mytilus</taxon>
    </lineage>
</organism>
<protein>
    <submittedName>
        <fullName evidence="1">Uncharacterized protein</fullName>
    </submittedName>
</protein>
<evidence type="ECO:0000313" key="1">
    <source>
        <dbReference type="EMBL" id="CAC5407360.1"/>
    </source>
</evidence>
<keyword evidence="2" id="KW-1185">Reference proteome</keyword>
<gene>
    <name evidence="1" type="ORF">MCOR_40845</name>
</gene>
<name>A0A6J8DKD4_MYTCO</name>
<accession>A0A6J8DKD4</accession>
<reference evidence="1 2" key="1">
    <citation type="submission" date="2020-06" db="EMBL/GenBank/DDBJ databases">
        <authorList>
            <person name="Li R."/>
            <person name="Bekaert M."/>
        </authorList>
    </citation>
    <scope>NUCLEOTIDE SEQUENCE [LARGE SCALE GENOMIC DNA]</scope>
    <source>
        <strain evidence="2">wild</strain>
    </source>
</reference>
<dbReference type="OrthoDB" id="6174796at2759"/>
<sequence length="167" mass="19111">MIHSVTLSDAETSPLKVELKQANIEIQKNKSVISATAKILKRAQEDVRTLTCKLVDSQNQPDSSEQLKECLDKISKLEKENKDNSACMKTLSDQNNFLILKCECQTFEIGKITTQNHELRNNFKILTDQSADMANQIRICRTNHMNRQNASQCSGNGRFKNQRTFYR</sequence>
<evidence type="ECO:0000313" key="2">
    <source>
        <dbReference type="Proteomes" id="UP000507470"/>
    </source>
</evidence>
<dbReference type="Proteomes" id="UP000507470">
    <property type="component" value="Unassembled WGS sequence"/>
</dbReference>
<dbReference type="AlphaFoldDB" id="A0A6J8DKD4"/>
<dbReference type="EMBL" id="CACVKT020007413">
    <property type="protein sequence ID" value="CAC5407360.1"/>
    <property type="molecule type" value="Genomic_DNA"/>
</dbReference>
<proteinExistence type="predicted"/>